<dbReference type="GO" id="GO:0009279">
    <property type="term" value="C:cell outer membrane"/>
    <property type="evidence" value="ECO:0007669"/>
    <property type="project" value="UniProtKB-SubCell"/>
</dbReference>
<evidence type="ECO:0000313" key="5">
    <source>
        <dbReference type="EMBL" id="SFV51381.1"/>
    </source>
</evidence>
<accession>A0A1W1BCS0</accession>
<dbReference type="CDD" id="cd07185">
    <property type="entry name" value="OmpA_C-like"/>
    <property type="match status" value="1"/>
</dbReference>
<dbReference type="PROSITE" id="PS51123">
    <property type="entry name" value="OMPA_2"/>
    <property type="match status" value="1"/>
</dbReference>
<dbReference type="PROSITE" id="PS51257">
    <property type="entry name" value="PROKAR_LIPOPROTEIN"/>
    <property type="match status" value="1"/>
</dbReference>
<organism evidence="5">
    <name type="scientific">hydrothermal vent metagenome</name>
    <dbReference type="NCBI Taxonomy" id="652676"/>
    <lineage>
        <taxon>unclassified sequences</taxon>
        <taxon>metagenomes</taxon>
        <taxon>ecological metagenomes</taxon>
    </lineage>
</organism>
<dbReference type="InterPro" id="IPR050330">
    <property type="entry name" value="Bact_OuterMem_StrucFunc"/>
</dbReference>
<evidence type="ECO:0000259" key="4">
    <source>
        <dbReference type="PROSITE" id="PS51123"/>
    </source>
</evidence>
<protein>
    <submittedName>
        <fullName evidence="5">Outer membrane lipoprotein omp16</fullName>
    </submittedName>
</protein>
<feature type="domain" description="OmpA-like" evidence="4">
    <location>
        <begin position="54"/>
        <end position="168"/>
    </location>
</feature>
<name>A0A1W1BCS0_9ZZZZ</name>
<evidence type="ECO:0000256" key="2">
    <source>
        <dbReference type="ARBA" id="ARBA00023136"/>
    </source>
</evidence>
<dbReference type="EMBL" id="FPHI01000004">
    <property type="protein sequence ID" value="SFV51381.1"/>
    <property type="molecule type" value="Genomic_DNA"/>
</dbReference>
<gene>
    <name evidence="5" type="ORF">MNB_SV-3-850</name>
</gene>
<dbReference type="InterPro" id="IPR006665">
    <property type="entry name" value="OmpA-like"/>
</dbReference>
<comment type="subcellular location">
    <subcellularLocation>
        <location evidence="1">Cell outer membrane</location>
    </subcellularLocation>
</comment>
<dbReference type="SUPFAM" id="SSF103088">
    <property type="entry name" value="OmpA-like"/>
    <property type="match status" value="1"/>
</dbReference>
<reference evidence="5" key="1">
    <citation type="submission" date="2016-10" db="EMBL/GenBank/DDBJ databases">
        <authorList>
            <person name="de Groot N.N."/>
        </authorList>
    </citation>
    <scope>NUCLEOTIDE SEQUENCE</scope>
</reference>
<keyword evidence="5" id="KW-0449">Lipoprotein</keyword>
<dbReference type="Gene3D" id="3.30.1330.60">
    <property type="entry name" value="OmpA-like domain"/>
    <property type="match status" value="1"/>
</dbReference>
<dbReference type="AlphaFoldDB" id="A0A1W1BCS0"/>
<dbReference type="PANTHER" id="PTHR30329">
    <property type="entry name" value="STATOR ELEMENT OF FLAGELLAR MOTOR COMPLEX"/>
    <property type="match status" value="1"/>
</dbReference>
<dbReference type="InterPro" id="IPR036737">
    <property type="entry name" value="OmpA-like_sf"/>
</dbReference>
<evidence type="ECO:0000256" key="3">
    <source>
        <dbReference type="ARBA" id="ARBA00023237"/>
    </source>
</evidence>
<keyword evidence="2" id="KW-0472">Membrane</keyword>
<dbReference type="InterPro" id="IPR006664">
    <property type="entry name" value="OMP_bac"/>
</dbReference>
<evidence type="ECO:0000256" key="1">
    <source>
        <dbReference type="ARBA" id="ARBA00004442"/>
    </source>
</evidence>
<dbReference type="PANTHER" id="PTHR30329:SF21">
    <property type="entry name" value="LIPOPROTEIN YIAD-RELATED"/>
    <property type="match status" value="1"/>
</dbReference>
<dbReference type="Pfam" id="PF00691">
    <property type="entry name" value="OmpA"/>
    <property type="match status" value="1"/>
</dbReference>
<proteinExistence type="predicted"/>
<sequence length="168" mass="18631">MRQKLWIITIFTSLFLIGCSKTVPDFNAGSNVNGVDSISGDTVSIDESNYSNEKYNSSGKGFHSIYFDFGAYTIASKMEEAMYANIQSASNAHTKIKIEGNCDEFGTDEYNYALGLKRAKAVRDMMLSQGISSNKMIMVSFGESSPVCTEASDSCYDRNRRVDIRLVK</sequence>
<keyword evidence="3" id="KW-0998">Cell outer membrane</keyword>
<dbReference type="PRINTS" id="PR01021">
    <property type="entry name" value="OMPADOMAIN"/>
</dbReference>